<accession>A0A6J6IMM5</accession>
<keyword evidence="1" id="KW-0472">Membrane</keyword>
<dbReference type="PANTHER" id="PTHR41282:SF1">
    <property type="entry name" value="CONSERVED TRANSMEMBRANE PROTEIN-RELATED"/>
    <property type="match status" value="1"/>
</dbReference>
<keyword evidence="1" id="KW-1133">Transmembrane helix</keyword>
<feature type="transmembrane region" description="Helical" evidence="1">
    <location>
        <begin position="72"/>
        <end position="89"/>
    </location>
</feature>
<dbReference type="InterPro" id="IPR010539">
    <property type="entry name" value="BaxI_1-like"/>
</dbReference>
<feature type="transmembrane region" description="Helical" evidence="1">
    <location>
        <begin position="156"/>
        <end position="177"/>
    </location>
</feature>
<feature type="transmembrane region" description="Helical" evidence="1">
    <location>
        <begin position="96"/>
        <end position="116"/>
    </location>
</feature>
<reference evidence="2" key="1">
    <citation type="submission" date="2020-05" db="EMBL/GenBank/DDBJ databases">
        <authorList>
            <person name="Chiriac C."/>
            <person name="Salcher M."/>
            <person name="Ghai R."/>
            <person name="Kavagutti S V."/>
        </authorList>
    </citation>
    <scope>NUCLEOTIDE SEQUENCE</scope>
</reference>
<dbReference type="AlphaFoldDB" id="A0A6J6IMM5"/>
<evidence type="ECO:0000256" key="1">
    <source>
        <dbReference type="SAM" id="Phobius"/>
    </source>
</evidence>
<feature type="transmembrane region" description="Helical" evidence="1">
    <location>
        <begin position="227"/>
        <end position="249"/>
    </location>
</feature>
<evidence type="ECO:0000313" key="2">
    <source>
        <dbReference type="EMBL" id="CAB4625817.1"/>
    </source>
</evidence>
<sequence length="252" mass="27322">MSHNPVFNRSMQTGLSAAREVPQELVDAEFAKITSKSEPMTVEGTAGKVMAIFVVLLAAAAATWFFSPLQQLWFPAMLVGLGLALWITFSKKVMPAVILTYAVVEGVFLGGISAMFESMYPGIVQSAVLGTLTTAGAMFAAYRFGWIKVDARFTRIMTFAIVGYMIFAVVNLGFVLITGGAGVYGSAFGWIAGLVGAGLAAFTLNLDFETIMVGARDKWPIDMEWRAAFGLAVTLIWLYVEILRLLAIFNRD</sequence>
<feature type="transmembrane region" description="Helical" evidence="1">
    <location>
        <begin position="122"/>
        <end position="144"/>
    </location>
</feature>
<organism evidence="2">
    <name type="scientific">freshwater metagenome</name>
    <dbReference type="NCBI Taxonomy" id="449393"/>
    <lineage>
        <taxon>unclassified sequences</taxon>
        <taxon>metagenomes</taxon>
        <taxon>ecological metagenomes</taxon>
    </lineage>
</organism>
<proteinExistence type="predicted"/>
<feature type="transmembrane region" description="Helical" evidence="1">
    <location>
        <begin position="49"/>
        <end position="66"/>
    </location>
</feature>
<gene>
    <name evidence="2" type="ORF">UFOPK2032_00234</name>
</gene>
<dbReference type="PANTHER" id="PTHR41282">
    <property type="entry name" value="CONSERVED TRANSMEMBRANE PROTEIN-RELATED"/>
    <property type="match status" value="1"/>
</dbReference>
<feature type="transmembrane region" description="Helical" evidence="1">
    <location>
        <begin position="183"/>
        <end position="206"/>
    </location>
</feature>
<keyword evidence="1" id="KW-0812">Transmembrane</keyword>
<name>A0A6J6IMM5_9ZZZZ</name>
<protein>
    <submittedName>
        <fullName evidence="2">Unannotated protein</fullName>
    </submittedName>
</protein>
<dbReference type="Pfam" id="PF12811">
    <property type="entry name" value="BaxI_1"/>
    <property type="match status" value="1"/>
</dbReference>
<dbReference type="EMBL" id="CAEZVM010000005">
    <property type="protein sequence ID" value="CAB4625817.1"/>
    <property type="molecule type" value="Genomic_DNA"/>
</dbReference>